<dbReference type="Proteomes" id="UP000198881">
    <property type="component" value="Unassembled WGS sequence"/>
</dbReference>
<evidence type="ECO:0008006" key="4">
    <source>
        <dbReference type="Google" id="ProtNLM"/>
    </source>
</evidence>
<keyword evidence="1" id="KW-0472">Membrane</keyword>
<reference evidence="2 3" key="1">
    <citation type="submission" date="2016-10" db="EMBL/GenBank/DDBJ databases">
        <authorList>
            <person name="de Groot N.N."/>
        </authorList>
    </citation>
    <scope>NUCLEOTIDE SEQUENCE [LARGE SCALE GENOMIC DNA]</scope>
    <source>
        <strain evidence="2 3">CGMCC 1.7054</strain>
    </source>
</reference>
<dbReference type="EMBL" id="FPCG01000002">
    <property type="protein sequence ID" value="SFV21448.1"/>
    <property type="molecule type" value="Genomic_DNA"/>
</dbReference>
<evidence type="ECO:0000313" key="3">
    <source>
        <dbReference type="Proteomes" id="UP000198881"/>
    </source>
</evidence>
<gene>
    <name evidence="2" type="ORF">SAMN04487966_102361</name>
</gene>
<keyword evidence="3" id="KW-1185">Reference proteome</keyword>
<feature type="transmembrane region" description="Helical" evidence="1">
    <location>
        <begin position="35"/>
        <end position="55"/>
    </location>
</feature>
<proteinExistence type="predicted"/>
<dbReference type="STRING" id="574650.SAMN04487966_102361"/>
<dbReference type="InterPro" id="IPR011990">
    <property type="entry name" value="TPR-like_helical_dom_sf"/>
</dbReference>
<organism evidence="2 3">
    <name type="scientific">Micrococcus terreus</name>
    <dbReference type="NCBI Taxonomy" id="574650"/>
    <lineage>
        <taxon>Bacteria</taxon>
        <taxon>Bacillati</taxon>
        <taxon>Actinomycetota</taxon>
        <taxon>Actinomycetes</taxon>
        <taxon>Micrococcales</taxon>
        <taxon>Micrococcaceae</taxon>
        <taxon>Micrococcus</taxon>
    </lineage>
</organism>
<dbReference type="RefSeq" id="WP_091695018.1">
    <property type="nucleotide sequence ID" value="NZ_FPCG01000002.1"/>
</dbReference>
<protein>
    <recommendedName>
        <fullName evidence="4">Tetratricopeptide repeat-containing protein</fullName>
    </recommendedName>
</protein>
<dbReference type="OrthoDB" id="4485518at2"/>
<keyword evidence="1" id="KW-1133">Transmembrane helix</keyword>
<keyword evidence="1" id="KW-0812">Transmembrane</keyword>
<dbReference type="SUPFAM" id="SSF48452">
    <property type="entry name" value="TPR-like"/>
    <property type="match status" value="1"/>
</dbReference>
<sequence>MKTKLWLAGVIALMLLFSVVAVLSAIGFIQAPQPVAKALGVAVLMVVAVGLWTLYREIRFGISMERMGRTLESEGALPADDLPRSPGGRVDRAAADAQFEIYRTEAEAAPQDWRSWYRLALAYDASGDRTRARGTMRRAAGMFHG</sequence>
<evidence type="ECO:0000313" key="2">
    <source>
        <dbReference type="EMBL" id="SFV21448.1"/>
    </source>
</evidence>
<accession>A0A1I7MHQ1</accession>
<evidence type="ECO:0000256" key="1">
    <source>
        <dbReference type="SAM" id="Phobius"/>
    </source>
</evidence>
<dbReference type="AlphaFoldDB" id="A0A1I7MHQ1"/>
<name>A0A1I7MHQ1_9MICC</name>